<evidence type="ECO:0000256" key="2">
    <source>
        <dbReference type="SAM" id="Phobius"/>
    </source>
</evidence>
<dbReference type="Pfam" id="PF01464">
    <property type="entry name" value="SLT"/>
    <property type="match status" value="1"/>
</dbReference>
<reference evidence="5" key="1">
    <citation type="journal article" date="2011" name="J. Bacteriol.">
        <title>Complete genome of the cellulolytic ruminal bacterium Ruminococcus albus 7.</title>
        <authorList>
            <person name="Suen G."/>
            <person name="Stevenson D.M."/>
            <person name="Bruce D.C."/>
            <person name="Chertkov O."/>
            <person name="Copeland A."/>
            <person name="Cheng J.F."/>
            <person name="Detter C."/>
            <person name="Detter J.C."/>
            <person name="Goodwin L.A."/>
            <person name="Han C.S."/>
            <person name="Hauser L.J."/>
            <person name="Ivanova N.N."/>
            <person name="Kyrpides N.C."/>
            <person name="Land M.L."/>
            <person name="Lapidus A."/>
            <person name="Lucas S."/>
            <person name="Ovchinnikova G."/>
            <person name="Pitluck S."/>
            <person name="Tapia R."/>
            <person name="Woyke T."/>
            <person name="Boyum J."/>
            <person name="Mead D."/>
            <person name="Weimer P.J."/>
        </authorList>
    </citation>
    <scope>NUCLEOTIDE SEQUENCE [LARGE SCALE GENOMIC DNA]</scope>
    <source>
        <strain evidence="5">ATCC 27210 / DSM 20455 / JCM 14654 / NCDO 2250 / 7</strain>
        <plasmid evidence="5">pRUMAL02</plasmid>
    </source>
</reference>
<keyword evidence="2" id="KW-0812">Transmembrane</keyword>
<dbReference type="Gene3D" id="1.10.530.10">
    <property type="match status" value="1"/>
</dbReference>
<sequence precursor="true">MAARTTSKTSANRSPRKKKSSTGDLIAVLLGVAAAVAVVMFLVFLFKRGVSQGLREVKDKTSDYVPSGFTYPTKYEEYVIKYCKEYDTDPVLVFSVIKVESNFQPKATSNVGARGLMQLMEDAYDWVKFRLDDDSESYEDMYDPETNIKYGTYYLSFLMDRYDDSIDLAAAAYHCGMGQVDSWLEDGTISAEKFDVNDIPKENDQTSHYVNKINDAYTAYKKILSERGIDSLYTDPSSEDATESGEDTEESETYDDYYADNYEDYGDTEYIY</sequence>
<dbReference type="PANTHER" id="PTHR37423">
    <property type="entry name" value="SOLUBLE LYTIC MUREIN TRANSGLYCOSYLASE-RELATED"/>
    <property type="match status" value="1"/>
</dbReference>
<feature type="compositionally biased region" description="Acidic residues" evidence="1">
    <location>
        <begin position="237"/>
        <end position="267"/>
    </location>
</feature>
<feature type="transmembrane region" description="Helical" evidence="2">
    <location>
        <begin position="25"/>
        <end position="46"/>
    </location>
</feature>
<keyword evidence="4" id="KW-0614">Plasmid</keyword>
<dbReference type="EMBL" id="CP002405">
    <property type="protein sequence ID" value="ADU24393.1"/>
    <property type="molecule type" value="Genomic_DNA"/>
</dbReference>
<dbReference type="HOGENOM" id="CLU_065765_7_0_9"/>
<geneLocation type="plasmid" evidence="4 5">
    <name>pRUMAL02</name>
</geneLocation>
<evidence type="ECO:0000313" key="5">
    <source>
        <dbReference type="Proteomes" id="UP000006919"/>
    </source>
</evidence>
<dbReference type="InterPro" id="IPR023346">
    <property type="entry name" value="Lysozyme-like_dom_sf"/>
</dbReference>
<evidence type="ECO:0000256" key="1">
    <source>
        <dbReference type="SAM" id="MobiDB-lite"/>
    </source>
</evidence>
<dbReference type="Proteomes" id="UP000006919">
    <property type="component" value="Plasmid pRUMAL02"/>
</dbReference>
<accession>E6UL47</accession>
<name>E6UL47_RUMA7</name>
<dbReference type="CDD" id="cd16896">
    <property type="entry name" value="LT_Slt70-like"/>
    <property type="match status" value="1"/>
</dbReference>
<evidence type="ECO:0000259" key="3">
    <source>
        <dbReference type="Pfam" id="PF01464"/>
    </source>
</evidence>
<proteinExistence type="predicted"/>
<dbReference type="PANTHER" id="PTHR37423:SF2">
    <property type="entry name" value="MEMBRANE-BOUND LYTIC MUREIN TRANSGLYCOSYLASE C"/>
    <property type="match status" value="1"/>
</dbReference>
<keyword evidence="2" id="KW-0472">Membrane</keyword>
<gene>
    <name evidence="4" type="ordered locus">Rumal_3970</name>
</gene>
<feature type="region of interest" description="Disordered" evidence="1">
    <location>
        <begin position="231"/>
        <end position="267"/>
    </location>
</feature>
<dbReference type="InterPro" id="IPR008258">
    <property type="entry name" value="Transglycosylase_SLT_dom_1"/>
</dbReference>
<dbReference type="RefSeq" id="WP_013483930.1">
    <property type="nucleotide sequence ID" value="NC_014825.1"/>
</dbReference>
<dbReference type="AlphaFoldDB" id="E6UL47"/>
<organism evidence="4 5">
    <name type="scientific">Ruminococcus albus (strain ATCC 27210 / DSM 20455 / JCM 14654 / NCDO 2250 / 7)</name>
    <dbReference type="NCBI Taxonomy" id="697329"/>
    <lineage>
        <taxon>Bacteria</taxon>
        <taxon>Bacillati</taxon>
        <taxon>Bacillota</taxon>
        <taxon>Clostridia</taxon>
        <taxon>Eubacteriales</taxon>
        <taxon>Oscillospiraceae</taxon>
        <taxon>Ruminococcus</taxon>
    </lineage>
</organism>
<dbReference type="KEGG" id="ral:Rumal_3970"/>
<dbReference type="SUPFAM" id="SSF53955">
    <property type="entry name" value="Lysozyme-like"/>
    <property type="match status" value="1"/>
</dbReference>
<protein>
    <submittedName>
        <fullName evidence="4">Lytic transglycosylase catalytic</fullName>
    </submittedName>
</protein>
<feature type="domain" description="Transglycosylase SLT" evidence="3">
    <location>
        <begin position="78"/>
        <end position="185"/>
    </location>
</feature>
<keyword evidence="2" id="KW-1133">Transmembrane helix</keyword>
<evidence type="ECO:0000313" key="4">
    <source>
        <dbReference type="EMBL" id="ADU24393.1"/>
    </source>
</evidence>